<reference evidence="7 8" key="1">
    <citation type="submission" date="2014-05" db="EMBL/GenBank/DDBJ databases">
        <title>ATOL: Assembling a taxonomically balanced genome-scale reconstruction of the evolutionary history of the Enterobacteriaceae.</title>
        <authorList>
            <person name="Plunkett G.III."/>
            <person name="Neeno-Eckwall E.C."/>
            <person name="Glasner J.D."/>
            <person name="Perna N.T."/>
        </authorList>
    </citation>
    <scope>NUCLEOTIDE SEQUENCE [LARGE SCALE GENOMIC DNA]</scope>
    <source>
        <strain evidence="7 8">ATCC 33320</strain>
    </source>
</reference>
<dbReference type="PRINTS" id="PR00344">
    <property type="entry name" value="BCTRLSENSOR"/>
</dbReference>
<dbReference type="InterPro" id="IPR004358">
    <property type="entry name" value="Sig_transdc_His_kin-like_C"/>
</dbReference>
<proteinExistence type="predicted"/>
<accession>A0A085GDV3</accession>
<dbReference type="InterPro" id="IPR013655">
    <property type="entry name" value="PAS_fold_3"/>
</dbReference>
<protein>
    <recommendedName>
        <fullName evidence="2">histidine kinase</fullName>
        <ecNumber evidence="2">2.7.13.3</ecNumber>
    </recommendedName>
</protein>
<dbReference type="InterPro" id="IPR003018">
    <property type="entry name" value="GAF"/>
</dbReference>
<dbReference type="SUPFAM" id="SSF55785">
    <property type="entry name" value="PYP-like sensor domain (PAS domain)"/>
    <property type="match status" value="1"/>
</dbReference>
<keyword evidence="3" id="KW-0597">Phosphoprotein</keyword>
<dbReference type="CDD" id="cd00130">
    <property type="entry name" value="PAS"/>
    <property type="match status" value="1"/>
</dbReference>
<gene>
    <name evidence="7" type="ORF">GBAG_2084</name>
</gene>
<evidence type="ECO:0000259" key="4">
    <source>
        <dbReference type="PROSITE" id="PS50011"/>
    </source>
</evidence>
<dbReference type="InterPro" id="IPR011990">
    <property type="entry name" value="TPR-like_helical_dom_sf"/>
</dbReference>
<dbReference type="SUPFAM" id="SSF55781">
    <property type="entry name" value="GAF domain-like"/>
    <property type="match status" value="1"/>
</dbReference>
<name>A0A085GDV3_9ENTR</name>
<feature type="domain" description="Histidine kinase" evidence="5">
    <location>
        <begin position="1644"/>
        <end position="1860"/>
    </location>
</feature>
<dbReference type="Gene3D" id="3.40.50.300">
    <property type="entry name" value="P-loop containing nucleotide triphosphate hydrolases"/>
    <property type="match status" value="1"/>
</dbReference>
<dbReference type="InterPro" id="IPR053159">
    <property type="entry name" value="Hybrid_Histidine_Kinase"/>
</dbReference>
<dbReference type="PANTHER" id="PTHR43642:SF1">
    <property type="entry name" value="HYBRID SIGNAL TRANSDUCTION HISTIDINE KINASE G"/>
    <property type="match status" value="1"/>
</dbReference>
<dbReference type="InterPro" id="IPR011009">
    <property type="entry name" value="Kinase-like_dom_sf"/>
</dbReference>
<dbReference type="InterPro" id="IPR036097">
    <property type="entry name" value="HisK_dim/P_sf"/>
</dbReference>
<dbReference type="InterPro" id="IPR036890">
    <property type="entry name" value="HATPase_C_sf"/>
</dbReference>
<evidence type="ECO:0000259" key="6">
    <source>
        <dbReference type="PROSITE" id="PS50113"/>
    </source>
</evidence>
<dbReference type="Gene3D" id="3.30.565.10">
    <property type="entry name" value="Histidine kinase-like ATPase, C-terminal domain"/>
    <property type="match status" value="1"/>
</dbReference>
<dbReference type="InterPro" id="IPR000014">
    <property type="entry name" value="PAS"/>
</dbReference>
<dbReference type="GO" id="GO:0000155">
    <property type="term" value="F:phosphorelay sensor kinase activity"/>
    <property type="evidence" value="ECO:0007669"/>
    <property type="project" value="InterPro"/>
</dbReference>
<dbReference type="Proteomes" id="UP000028653">
    <property type="component" value="Unassembled WGS sequence"/>
</dbReference>
<dbReference type="SUPFAM" id="SSF55874">
    <property type="entry name" value="ATPase domain of HSP90 chaperone/DNA topoisomerase II/histidine kinase"/>
    <property type="match status" value="1"/>
</dbReference>
<evidence type="ECO:0000256" key="2">
    <source>
        <dbReference type="ARBA" id="ARBA00012438"/>
    </source>
</evidence>
<dbReference type="PROSITE" id="PS50109">
    <property type="entry name" value="HIS_KIN"/>
    <property type="match status" value="1"/>
</dbReference>
<dbReference type="SUPFAM" id="SSF56112">
    <property type="entry name" value="Protein kinase-like (PK-like)"/>
    <property type="match status" value="1"/>
</dbReference>
<dbReference type="InterPro" id="IPR000700">
    <property type="entry name" value="PAS-assoc_C"/>
</dbReference>
<feature type="domain" description="PAC" evidence="6">
    <location>
        <begin position="1573"/>
        <end position="1624"/>
    </location>
</feature>
<dbReference type="CDD" id="cd14014">
    <property type="entry name" value="STKc_PknB_like"/>
    <property type="match status" value="1"/>
</dbReference>
<organism evidence="7 8">
    <name type="scientific">Buttiauxella agrestis ATCC 33320</name>
    <dbReference type="NCBI Taxonomy" id="1006004"/>
    <lineage>
        <taxon>Bacteria</taxon>
        <taxon>Pseudomonadati</taxon>
        <taxon>Pseudomonadota</taxon>
        <taxon>Gammaproteobacteria</taxon>
        <taxon>Enterobacterales</taxon>
        <taxon>Enterobacteriaceae</taxon>
        <taxon>Buttiauxella</taxon>
    </lineage>
</organism>
<dbReference type="Gene3D" id="1.10.510.10">
    <property type="entry name" value="Transferase(Phosphotransferase) domain 1"/>
    <property type="match status" value="1"/>
</dbReference>
<dbReference type="eggNOG" id="COG4191">
    <property type="taxonomic scope" value="Bacteria"/>
</dbReference>
<dbReference type="SMART" id="SM00388">
    <property type="entry name" value="HisKA"/>
    <property type="match status" value="1"/>
</dbReference>
<keyword evidence="7" id="KW-0418">Kinase</keyword>
<dbReference type="InterPro" id="IPR003661">
    <property type="entry name" value="HisK_dim/P_dom"/>
</dbReference>
<dbReference type="SMART" id="SM00065">
    <property type="entry name" value="GAF"/>
    <property type="match status" value="1"/>
</dbReference>
<dbReference type="PANTHER" id="PTHR43642">
    <property type="entry name" value="HYBRID SIGNAL TRANSDUCTION HISTIDINE KINASE G"/>
    <property type="match status" value="1"/>
</dbReference>
<dbReference type="Pfam" id="PF00512">
    <property type="entry name" value="HisKA"/>
    <property type="match status" value="1"/>
</dbReference>
<dbReference type="InterPro" id="IPR003594">
    <property type="entry name" value="HATPase_dom"/>
</dbReference>
<dbReference type="eggNOG" id="COG0515">
    <property type="taxonomic scope" value="Bacteria"/>
</dbReference>
<dbReference type="InterPro" id="IPR041664">
    <property type="entry name" value="AAA_16"/>
</dbReference>
<evidence type="ECO:0000313" key="7">
    <source>
        <dbReference type="EMBL" id="KFC81898.1"/>
    </source>
</evidence>
<dbReference type="InterPro" id="IPR005467">
    <property type="entry name" value="His_kinase_dom"/>
</dbReference>
<dbReference type="GO" id="GO:0005524">
    <property type="term" value="F:ATP binding"/>
    <property type="evidence" value="ECO:0007669"/>
    <property type="project" value="InterPro"/>
</dbReference>
<dbReference type="InterPro" id="IPR008271">
    <property type="entry name" value="Ser/Thr_kinase_AS"/>
</dbReference>
<sequence>MIHKLLPPEYSLLPEIQDGQLFAYKDDVIFTPLTTEGSIIWMKGRHSLSNGVFILATAVSDEAEPDATQLLKNEFSLRAYLSDSWAVKPAACTQYRGRYALIYPTLDIESLARIMRQPRTCIASFIELAIRICLPLRQMHMLNLIHGDIKPGNIFLHGDSSCRLARFGLTTGTSEELKKVRLSFSGGTLAYMSPEHTTRTQRPIDSRSDLYSLGIVFYELLTGVLPFDLSEDDPAQWAHHHIASEPKPPHFVRETVPVMLSTVILRLLAKSPDNRYQTIDGLIADLRRCQATLTEDNKIIPFTPGLQDRSPEVHLADTLYTAHPQTGELVAAFDDVNRSGTHLLAIIRGPSGIGKSSLIASALQELQNKRNLLAVGKVDQFSSSLPYGVLSTAFRTLTLTLLGSPGEEVAIRKTRLSRALEGYEHLAVSFVPELGLLLEHKPRHLPDSISTDARARFNYMISALVTAFTLPGAPLVLLIDDIQWIDTASLQVLESLLRNSRTLPLLMVVALRETDATDNTSLTQTLLQNAAQRNIEIIPAPLSVKDVTRWLTEVFQQRTTDISVLAKLIHDKTGGNPLFLNEFFKRIVEDGLVTHNKYQGKWHYDLSAIQERHYTENVVSLVLQQLGKMPEMTRTLLGSLACLGSRGELATISQVLCISDADIRYQLHPAVTAQLITLSRDSWVFTHDRVQEAAFALLDVTQRGYVHITTASLLAEASRQMAGNEVLFRAIHHVSAAMECFQPPEQRNMFRELSMLAAQRAKRSGDYLSALRYLQTARALSVHGNLPENTPNLRLHLEEAECEFLIGNLVNAKRLCDQLLGFRGGLTEKITAANLLAEIHMRQSDLRLALETTLCWLTVSGIALTRNPDSAECDATWQALKDRVGENPAVLFHQLPEMTDGQTEAIMNLLASASVFASFNYPNLHFMLLCQMMHLTLERGITGASTSAMGWFGVLISERYAEYQRGFNYAVLARDLVERRGYSAYEAKTLLPLDQVSVWTQPLSYTTECAKACFTSAVTHGDLTVASFAICHQVINFLSQGEHLDNVLTSIERGLAFVRKTDFQDVERILLVQQHYVEHLRKAPSSIWESANALPDSLLTGFPEQAPQHMSTLIFWFWLYRGMTYFTAGEYSQAQDALEHAQSFAWSAPGHIHLLDLHLYSTLTLTVQLTPETFSAQDRRKLEIHSHKIAQWARINPGTFADKEALVYAEILRLEGMNSIALEQYEKAVRLSREAGFHPCNALAHELAGRFALSCGYNTAADAHLRGAIAAWGRIGAQAKVNQLKQTWPHLVSPAQATPYNTIAFAQNEEIRDLQSVIKASRALSEEINLERLIEILLTMLLERAGAQRGLLIRVLDNNIPEIEASAQTSRDGIQVQIMKDMPMATDMPLSVLSAVIRTGQEIRTGKPEEFSPFSHDPYFVTSGAAVLCVPMFKQARLVGVLYLENRLMPEVFTADHSKVVNLLGAHAAVALETARLYAELLEENIQRRRVEKELRASQTSLMLGEQISHTGSWRWELEQDLMFMSEEYARILGLPETLKMISMAEFFTFVHPDDYDRISDVVIDGVRDGLTLKAEFRIINAEGNVRYILGIGSPVGVGTEIYEYYGTITDITTQRQAEDAVRVAQAELARVSRAITVGQLTSSIAHEINQPLMSIVSNAGASLRWLNHDPIRYDNIRVGLEEIVAEGQRAGEIIRSLQTLTRKQEPVFCRIDLHFLVRHIMTLSRSEIEQRQVAVDYDLKAAHSFIFGDSVQIQQVLINLVINAIEAMAEVTDRTRTLKISTLNPDESSVELRITDNGTGLAPDIGQRVFDSFYTTKVQGMGMGLTISHAIIERHRGTLKAQNNTPYGSCFSFVVPVCLASQDGECQCG</sequence>
<dbReference type="SUPFAM" id="SSF52540">
    <property type="entry name" value="P-loop containing nucleoside triphosphate hydrolases"/>
    <property type="match status" value="1"/>
</dbReference>
<dbReference type="SUPFAM" id="SSF48452">
    <property type="entry name" value="TPR-like"/>
    <property type="match status" value="1"/>
</dbReference>
<dbReference type="PROSITE" id="PS50113">
    <property type="entry name" value="PAC"/>
    <property type="match status" value="1"/>
</dbReference>
<keyword evidence="8" id="KW-1185">Reference proteome</keyword>
<evidence type="ECO:0000313" key="8">
    <source>
        <dbReference type="Proteomes" id="UP000028653"/>
    </source>
</evidence>
<dbReference type="SMART" id="SM00220">
    <property type="entry name" value="S_TKc"/>
    <property type="match status" value="1"/>
</dbReference>
<dbReference type="PROSITE" id="PS00108">
    <property type="entry name" value="PROTEIN_KINASE_ST"/>
    <property type="match status" value="1"/>
</dbReference>
<dbReference type="InterPro" id="IPR000719">
    <property type="entry name" value="Prot_kinase_dom"/>
</dbReference>
<dbReference type="PROSITE" id="PS50011">
    <property type="entry name" value="PROTEIN_KINASE_DOM"/>
    <property type="match status" value="1"/>
</dbReference>
<dbReference type="EMBL" id="JMPI01000029">
    <property type="protein sequence ID" value="KFC81898.1"/>
    <property type="molecule type" value="Genomic_DNA"/>
</dbReference>
<dbReference type="InterPro" id="IPR027417">
    <property type="entry name" value="P-loop_NTPase"/>
</dbReference>
<evidence type="ECO:0000256" key="3">
    <source>
        <dbReference type="ARBA" id="ARBA00022553"/>
    </source>
</evidence>
<evidence type="ECO:0000259" key="5">
    <source>
        <dbReference type="PROSITE" id="PS50109"/>
    </source>
</evidence>
<dbReference type="EC" id="2.7.13.3" evidence="2"/>
<dbReference type="eggNOG" id="COG2203">
    <property type="taxonomic scope" value="Bacteria"/>
</dbReference>
<dbReference type="SUPFAM" id="SSF47384">
    <property type="entry name" value="Homodimeric domain of signal transducing histidine kinase"/>
    <property type="match status" value="1"/>
</dbReference>
<dbReference type="OrthoDB" id="9772100at2"/>
<dbReference type="InterPro" id="IPR035965">
    <property type="entry name" value="PAS-like_dom_sf"/>
</dbReference>
<dbReference type="RefSeq" id="WP_051873685.1">
    <property type="nucleotide sequence ID" value="NZ_JMPI01000029.1"/>
</dbReference>
<comment type="caution">
    <text evidence="7">The sequence shown here is derived from an EMBL/GenBank/DDBJ whole genome shotgun (WGS) entry which is preliminary data.</text>
</comment>
<dbReference type="Gene3D" id="3.30.450.40">
    <property type="match status" value="1"/>
</dbReference>
<feature type="domain" description="Protein kinase" evidence="4">
    <location>
        <begin position="10"/>
        <end position="293"/>
    </location>
</feature>
<evidence type="ECO:0000256" key="1">
    <source>
        <dbReference type="ARBA" id="ARBA00000085"/>
    </source>
</evidence>
<dbReference type="InterPro" id="IPR029016">
    <property type="entry name" value="GAF-like_dom_sf"/>
</dbReference>
<dbReference type="eggNOG" id="COG3899">
    <property type="taxonomic scope" value="Bacteria"/>
</dbReference>
<dbReference type="Pfam" id="PF01590">
    <property type="entry name" value="GAF"/>
    <property type="match status" value="1"/>
</dbReference>
<keyword evidence="7" id="KW-0808">Transferase</keyword>
<dbReference type="Pfam" id="PF08447">
    <property type="entry name" value="PAS_3"/>
    <property type="match status" value="1"/>
</dbReference>
<dbReference type="SMART" id="SM00387">
    <property type="entry name" value="HATPase_c"/>
    <property type="match status" value="1"/>
</dbReference>
<dbReference type="Pfam" id="PF00069">
    <property type="entry name" value="Pkinase"/>
    <property type="match status" value="1"/>
</dbReference>
<dbReference type="CDD" id="cd00082">
    <property type="entry name" value="HisKA"/>
    <property type="match status" value="1"/>
</dbReference>
<dbReference type="GO" id="GO:0009882">
    <property type="term" value="F:blue light photoreceptor activity"/>
    <property type="evidence" value="ECO:0007669"/>
    <property type="project" value="UniProtKB-ARBA"/>
</dbReference>
<comment type="catalytic activity">
    <reaction evidence="1">
        <text>ATP + protein L-histidine = ADP + protein N-phospho-L-histidine.</text>
        <dbReference type="EC" id="2.7.13.3"/>
    </reaction>
</comment>
<dbReference type="Pfam" id="PF13191">
    <property type="entry name" value="AAA_16"/>
    <property type="match status" value="1"/>
</dbReference>
<dbReference type="Pfam" id="PF02518">
    <property type="entry name" value="HATPase_c"/>
    <property type="match status" value="1"/>
</dbReference>
<dbReference type="STRING" id="1006004.GBAG_2084"/>
<dbReference type="Gene3D" id="1.10.287.130">
    <property type="match status" value="1"/>
</dbReference>
<dbReference type="Gene3D" id="3.30.450.20">
    <property type="entry name" value="PAS domain"/>
    <property type="match status" value="1"/>
</dbReference>